<sequence>MCAACGCGKKKGEPGFGKGPKKTAKKAAAKGMSPKQKKLDVDKDGKLEGSDFAALRKKKKK</sequence>
<feature type="compositionally biased region" description="Basic residues" evidence="1">
    <location>
        <begin position="19"/>
        <end position="28"/>
    </location>
</feature>
<evidence type="ECO:0008006" key="4">
    <source>
        <dbReference type="Google" id="ProtNLM"/>
    </source>
</evidence>
<organism evidence="2">
    <name type="scientific">uncultured Caudovirales phage</name>
    <dbReference type="NCBI Taxonomy" id="2100421"/>
    <lineage>
        <taxon>Viruses</taxon>
        <taxon>Duplodnaviria</taxon>
        <taxon>Heunggongvirae</taxon>
        <taxon>Uroviricota</taxon>
        <taxon>Caudoviricetes</taxon>
        <taxon>Peduoviridae</taxon>
        <taxon>Maltschvirus</taxon>
        <taxon>Maltschvirus maltsch</taxon>
    </lineage>
</organism>
<reference evidence="2" key="1">
    <citation type="submission" date="2020-04" db="EMBL/GenBank/DDBJ databases">
        <authorList>
            <person name="Chiriac C."/>
            <person name="Salcher M."/>
            <person name="Ghai R."/>
            <person name="Kavagutti S V."/>
        </authorList>
    </citation>
    <scope>NUCLEOTIDE SEQUENCE</scope>
</reference>
<evidence type="ECO:0000313" key="3">
    <source>
        <dbReference type="EMBL" id="CAB4158153.1"/>
    </source>
</evidence>
<name>A0A6J5MX00_9CAUD</name>
<protein>
    <recommendedName>
        <fullName evidence="4">EF-hand domain-containing protein</fullName>
    </recommendedName>
</protein>
<evidence type="ECO:0000313" key="2">
    <source>
        <dbReference type="EMBL" id="CAB4148179.1"/>
    </source>
</evidence>
<dbReference type="EMBL" id="LR796666">
    <property type="protein sequence ID" value="CAB4158153.1"/>
    <property type="molecule type" value="Genomic_DNA"/>
</dbReference>
<gene>
    <name evidence="2" type="ORF">UFOVP429_137</name>
    <name evidence="3" type="ORF">UFOVP696_30</name>
</gene>
<proteinExistence type="predicted"/>
<dbReference type="EMBL" id="LR796484">
    <property type="protein sequence ID" value="CAB4148179.1"/>
    <property type="molecule type" value="Genomic_DNA"/>
</dbReference>
<dbReference type="InterPro" id="IPR018247">
    <property type="entry name" value="EF_Hand_1_Ca_BS"/>
</dbReference>
<accession>A0A6J5MX00</accession>
<feature type="region of interest" description="Disordered" evidence="1">
    <location>
        <begin position="1"/>
        <end position="44"/>
    </location>
</feature>
<evidence type="ECO:0000256" key="1">
    <source>
        <dbReference type="SAM" id="MobiDB-lite"/>
    </source>
</evidence>
<dbReference type="PROSITE" id="PS00018">
    <property type="entry name" value="EF_HAND_1"/>
    <property type="match status" value="1"/>
</dbReference>